<keyword evidence="1" id="KW-1185">Reference proteome</keyword>
<sequence>MRYLFLDSLEVSSERTPLQSEGCSDTTEEESCDEELEEEEFVIDEEQQRCDLRRFSASTFSTDQRFLSVKNE</sequence>
<reference evidence="2" key="1">
    <citation type="submission" date="2022-11" db="UniProtKB">
        <authorList>
            <consortium name="WormBaseParasite"/>
        </authorList>
    </citation>
    <scope>IDENTIFICATION</scope>
</reference>
<evidence type="ECO:0000313" key="1">
    <source>
        <dbReference type="Proteomes" id="UP000887564"/>
    </source>
</evidence>
<dbReference type="Proteomes" id="UP000887564">
    <property type="component" value="Unplaced"/>
</dbReference>
<organism evidence="1 2">
    <name type="scientific">Parascaris equorum</name>
    <name type="common">Equine roundworm</name>
    <dbReference type="NCBI Taxonomy" id="6256"/>
    <lineage>
        <taxon>Eukaryota</taxon>
        <taxon>Metazoa</taxon>
        <taxon>Ecdysozoa</taxon>
        <taxon>Nematoda</taxon>
        <taxon>Chromadorea</taxon>
        <taxon>Rhabditida</taxon>
        <taxon>Spirurina</taxon>
        <taxon>Ascaridomorpha</taxon>
        <taxon>Ascaridoidea</taxon>
        <taxon>Ascarididae</taxon>
        <taxon>Parascaris</taxon>
    </lineage>
</organism>
<dbReference type="WBParaSite" id="PEQ_0000620401-mRNA-1">
    <property type="protein sequence ID" value="PEQ_0000620401-mRNA-1"/>
    <property type="gene ID" value="PEQ_0000620401"/>
</dbReference>
<name>A0A914RW13_PAREQ</name>
<accession>A0A914RW13</accession>
<evidence type="ECO:0000313" key="2">
    <source>
        <dbReference type="WBParaSite" id="PEQ_0000620401-mRNA-1"/>
    </source>
</evidence>
<proteinExistence type="predicted"/>
<protein>
    <submittedName>
        <fullName evidence="2">Uncharacterized protein</fullName>
    </submittedName>
</protein>
<dbReference type="AlphaFoldDB" id="A0A914RW13"/>